<dbReference type="GO" id="GO:0004842">
    <property type="term" value="F:ubiquitin-protein transferase activity"/>
    <property type="evidence" value="ECO:0007669"/>
    <property type="project" value="TreeGrafter"/>
</dbReference>
<dbReference type="InterPro" id="IPR052256">
    <property type="entry name" value="E3_ubiquitin-ligase_CHFR"/>
</dbReference>
<dbReference type="EMBL" id="RBNJ01004207">
    <property type="protein sequence ID" value="RUS30164.1"/>
    <property type="molecule type" value="Genomic_DNA"/>
</dbReference>
<proteinExistence type="predicted"/>
<organism evidence="7 8">
    <name type="scientific">Jimgerdemannia flammicorona</name>
    <dbReference type="NCBI Taxonomy" id="994334"/>
    <lineage>
        <taxon>Eukaryota</taxon>
        <taxon>Fungi</taxon>
        <taxon>Fungi incertae sedis</taxon>
        <taxon>Mucoromycota</taxon>
        <taxon>Mucoromycotina</taxon>
        <taxon>Endogonomycetes</taxon>
        <taxon>Endogonales</taxon>
        <taxon>Endogonaceae</taxon>
        <taxon>Jimgerdemannia</taxon>
    </lineage>
</organism>
<keyword evidence="3" id="KW-0862">Zinc</keyword>
<dbReference type="InterPro" id="IPR001841">
    <property type="entry name" value="Znf_RING"/>
</dbReference>
<feature type="non-terminal residue" evidence="7">
    <location>
        <position position="190"/>
    </location>
</feature>
<name>A0A433QK82_9FUNG</name>
<evidence type="ECO:0000256" key="2">
    <source>
        <dbReference type="ARBA" id="ARBA00022771"/>
    </source>
</evidence>
<keyword evidence="1" id="KW-0479">Metal-binding</keyword>
<dbReference type="PANTHER" id="PTHR16079">
    <property type="entry name" value="UBIQUITIN LIGASE PROTEIN CHFR"/>
    <property type="match status" value="1"/>
</dbReference>
<accession>A0A433QK82</accession>
<evidence type="ECO:0000256" key="4">
    <source>
        <dbReference type="PROSITE-ProRule" id="PRU00175"/>
    </source>
</evidence>
<evidence type="ECO:0000313" key="8">
    <source>
        <dbReference type="Proteomes" id="UP000274822"/>
    </source>
</evidence>
<dbReference type="PANTHER" id="PTHR16079:SF4">
    <property type="entry name" value="E3 UBIQUITIN-PROTEIN LIGASE CHFR"/>
    <property type="match status" value="1"/>
</dbReference>
<sequence>MPQRTKRTAHQLVEDAPATTSATTDPETKHVKTDAAAQGSVEGKGKAKAQEEEDAFGDQLTCGICHEILYKAVSLLPCLHTFCAACYSDWLVVSDKCPSCRDKAQAVRVNHLLNNVVDVYLKQYPKMDRTEEDKKECDERNKISKDMLTGKDFKKLVLARQNSINDDVDEDDADADADEDEDEEDEDPYF</sequence>
<evidence type="ECO:0000259" key="6">
    <source>
        <dbReference type="PROSITE" id="PS50089"/>
    </source>
</evidence>
<feature type="region of interest" description="Disordered" evidence="5">
    <location>
        <begin position="164"/>
        <end position="190"/>
    </location>
</feature>
<reference evidence="7 8" key="1">
    <citation type="journal article" date="2018" name="New Phytol.">
        <title>Phylogenomics of Endogonaceae and evolution of mycorrhizas within Mucoromycota.</title>
        <authorList>
            <person name="Chang Y."/>
            <person name="Desiro A."/>
            <person name="Na H."/>
            <person name="Sandor L."/>
            <person name="Lipzen A."/>
            <person name="Clum A."/>
            <person name="Barry K."/>
            <person name="Grigoriev I.V."/>
            <person name="Martin F.M."/>
            <person name="Stajich J.E."/>
            <person name="Smith M.E."/>
            <person name="Bonito G."/>
            <person name="Spatafora J.W."/>
        </authorList>
    </citation>
    <scope>NUCLEOTIDE SEQUENCE [LARGE SCALE GENOMIC DNA]</scope>
    <source>
        <strain evidence="7 8">AD002</strain>
    </source>
</reference>
<evidence type="ECO:0000256" key="5">
    <source>
        <dbReference type="SAM" id="MobiDB-lite"/>
    </source>
</evidence>
<feature type="region of interest" description="Disordered" evidence="5">
    <location>
        <begin position="1"/>
        <end position="50"/>
    </location>
</feature>
<dbReference type="SUPFAM" id="SSF57850">
    <property type="entry name" value="RING/U-box"/>
    <property type="match status" value="1"/>
</dbReference>
<dbReference type="Gene3D" id="3.30.40.10">
    <property type="entry name" value="Zinc/RING finger domain, C3HC4 (zinc finger)"/>
    <property type="match status" value="1"/>
</dbReference>
<gene>
    <name evidence="7" type="ORF">BC938DRAFT_479778</name>
</gene>
<dbReference type="FunFam" id="3.30.40.10:FF:000203">
    <property type="entry name" value="E3 ubiquitin-protein ligase CHFR isoform X1"/>
    <property type="match status" value="1"/>
</dbReference>
<evidence type="ECO:0000313" key="7">
    <source>
        <dbReference type="EMBL" id="RUS30164.1"/>
    </source>
</evidence>
<dbReference type="InterPro" id="IPR013083">
    <property type="entry name" value="Znf_RING/FYVE/PHD"/>
</dbReference>
<dbReference type="Pfam" id="PF13923">
    <property type="entry name" value="zf-C3HC4_2"/>
    <property type="match status" value="1"/>
</dbReference>
<dbReference type="AlphaFoldDB" id="A0A433QK82"/>
<feature type="compositionally biased region" description="Low complexity" evidence="5">
    <location>
        <begin position="14"/>
        <end position="25"/>
    </location>
</feature>
<dbReference type="InterPro" id="IPR017907">
    <property type="entry name" value="Znf_RING_CS"/>
</dbReference>
<feature type="compositionally biased region" description="Acidic residues" evidence="5">
    <location>
        <begin position="166"/>
        <end position="190"/>
    </location>
</feature>
<protein>
    <recommendedName>
        <fullName evidence="6">RING-type domain-containing protein</fullName>
    </recommendedName>
</protein>
<dbReference type="PROSITE" id="PS00518">
    <property type="entry name" value="ZF_RING_1"/>
    <property type="match status" value="1"/>
</dbReference>
<dbReference type="GO" id="GO:0016567">
    <property type="term" value="P:protein ubiquitination"/>
    <property type="evidence" value="ECO:0007669"/>
    <property type="project" value="TreeGrafter"/>
</dbReference>
<keyword evidence="2 4" id="KW-0863">Zinc-finger</keyword>
<dbReference type="GO" id="GO:0008270">
    <property type="term" value="F:zinc ion binding"/>
    <property type="evidence" value="ECO:0007669"/>
    <property type="project" value="UniProtKB-KW"/>
</dbReference>
<dbReference type="Proteomes" id="UP000274822">
    <property type="component" value="Unassembled WGS sequence"/>
</dbReference>
<evidence type="ECO:0000256" key="1">
    <source>
        <dbReference type="ARBA" id="ARBA00022723"/>
    </source>
</evidence>
<keyword evidence="8" id="KW-1185">Reference proteome</keyword>
<comment type="caution">
    <text evidence="7">The sequence shown here is derived from an EMBL/GenBank/DDBJ whole genome shotgun (WGS) entry which is preliminary data.</text>
</comment>
<feature type="domain" description="RING-type" evidence="6">
    <location>
        <begin position="62"/>
        <end position="101"/>
    </location>
</feature>
<dbReference type="SMART" id="SM00184">
    <property type="entry name" value="RING"/>
    <property type="match status" value="1"/>
</dbReference>
<evidence type="ECO:0000256" key="3">
    <source>
        <dbReference type="ARBA" id="ARBA00022833"/>
    </source>
</evidence>
<dbReference type="GO" id="GO:0006511">
    <property type="term" value="P:ubiquitin-dependent protein catabolic process"/>
    <property type="evidence" value="ECO:0007669"/>
    <property type="project" value="TreeGrafter"/>
</dbReference>
<dbReference type="PROSITE" id="PS50089">
    <property type="entry name" value="ZF_RING_2"/>
    <property type="match status" value="1"/>
</dbReference>
<dbReference type="GO" id="GO:0005634">
    <property type="term" value="C:nucleus"/>
    <property type="evidence" value="ECO:0007669"/>
    <property type="project" value="TreeGrafter"/>
</dbReference>